<reference evidence="1" key="1">
    <citation type="submission" date="2014-11" db="EMBL/GenBank/DDBJ databases">
        <authorList>
            <person name="Amaro Gonzalez C."/>
        </authorList>
    </citation>
    <scope>NUCLEOTIDE SEQUENCE</scope>
</reference>
<name>A0A0E9VM27_ANGAN</name>
<proteinExistence type="predicted"/>
<evidence type="ECO:0000313" key="1">
    <source>
        <dbReference type="EMBL" id="JAH79194.1"/>
    </source>
</evidence>
<dbReference type="AlphaFoldDB" id="A0A0E9VM27"/>
<reference evidence="1" key="2">
    <citation type="journal article" date="2015" name="Fish Shellfish Immunol.">
        <title>Early steps in the European eel (Anguilla anguilla)-Vibrio vulnificus interaction in the gills: Role of the RtxA13 toxin.</title>
        <authorList>
            <person name="Callol A."/>
            <person name="Pajuelo D."/>
            <person name="Ebbesson L."/>
            <person name="Teles M."/>
            <person name="MacKenzie S."/>
            <person name="Amaro C."/>
        </authorList>
    </citation>
    <scope>NUCLEOTIDE SEQUENCE</scope>
</reference>
<organism evidence="1">
    <name type="scientific">Anguilla anguilla</name>
    <name type="common">European freshwater eel</name>
    <name type="synonym">Muraena anguilla</name>
    <dbReference type="NCBI Taxonomy" id="7936"/>
    <lineage>
        <taxon>Eukaryota</taxon>
        <taxon>Metazoa</taxon>
        <taxon>Chordata</taxon>
        <taxon>Craniata</taxon>
        <taxon>Vertebrata</taxon>
        <taxon>Euteleostomi</taxon>
        <taxon>Actinopterygii</taxon>
        <taxon>Neopterygii</taxon>
        <taxon>Teleostei</taxon>
        <taxon>Anguilliformes</taxon>
        <taxon>Anguillidae</taxon>
        <taxon>Anguilla</taxon>
    </lineage>
</organism>
<accession>A0A0E9VM27</accession>
<protein>
    <submittedName>
        <fullName evidence="1">Uncharacterized protein</fullName>
    </submittedName>
</protein>
<sequence>MHFTSVSRNTQITVRDSFSHTYTIMARHLALGLYVPTCRC</sequence>
<dbReference type="EMBL" id="GBXM01029383">
    <property type="protein sequence ID" value="JAH79194.1"/>
    <property type="molecule type" value="Transcribed_RNA"/>
</dbReference>